<dbReference type="InterPro" id="IPR013320">
    <property type="entry name" value="ConA-like_dom_sf"/>
</dbReference>
<gene>
    <name evidence="1" type="ORF">SEA_WARPY_49</name>
</gene>
<dbReference type="Gene3D" id="2.60.120.200">
    <property type="match status" value="1"/>
</dbReference>
<dbReference type="SUPFAM" id="SSF49899">
    <property type="entry name" value="Concanavalin A-like lectins/glucanases"/>
    <property type="match status" value="1"/>
</dbReference>
<name>A0A221SAV4_9CAUD</name>
<evidence type="ECO:0000313" key="1">
    <source>
        <dbReference type="EMBL" id="ASN73123.1"/>
    </source>
</evidence>
<proteinExistence type="predicted"/>
<dbReference type="Pfam" id="PF13385">
    <property type="entry name" value="Laminin_G_3"/>
    <property type="match status" value="1"/>
</dbReference>
<reference evidence="2" key="1">
    <citation type="submission" date="2017-06" db="EMBL/GenBank/DDBJ databases">
        <authorList>
            <person name="Kim H.J."/>
            <person name="Triplett B.A."/>
        </authorList>
    </citation>
    <scope>NUCLEOTIDE SEQUENCE [LARGE SCALE GENOMIC DNA]</scope>
</reference>
<organism evidence="1 2">
    <name type="scientific">Streptomyces phage Warpy</name>
    <dbReference type="NCBI Taxonomy" id="2015805"/>
    <lineage>
        <taxon>Viruses</taxon>
        <taxon>Duplodnaviria</taxon>
        <taxon>Heunggongvirae</taxon>
        <taxon>Uroviricota</taxon>
        <taxon>Caudoviricetes</taxon>
        <taxon>Stanwilliamsviridae</taxon>
        <taxon>Boydwoodruffvirinae</taxon>
        <taxon>Samistivirus</taxon>
        <taxon>Samistivirus jay2jay</taxon>
    </lineage>
</organism>
<accession>A0A221SAV4</accession>
<dbReference type="EMBL" id="MF358541">
    <property type="protein sequence ID" value="ASN73123.1"/>
    <property type="molecule type" value="Genomic_DNA"/>
</dbReference>
<dbReference type="Proteomes" id="UP000225633">
    <property type="component" value="Segment"/>
</dbReference>
<protein>
    <recommendedName>
        <fullName evidence="3">LamG-like jellyroll fold domain-containing protein</fullName>
    </recommendedName>
</protein>
<evidence type="ECO:0008006" key="3">
    <source>
        <dbReference type="Google" id="ProtNLM"/>
    </source>
</evidence>
<sequence length="578" mass="61677">MSYQLQVLTDSPFSYWKLDETGPAFPDSAGSMRTADLVGTITRHPALVTGSGNALVLDNTNHLDMDDPVFNKGYELRQFSLEAWVKPVKITGEVSVMSHSGIYDGLTITPTHIYFSTKYLTAGSCEVSYEYSTGKSFHVVGVHTNAKNSLYVDGVLVAETDLTDEQQLDSYSFLTSDLIAGQGSGAIALDAPAIYTDALGAEAIARHYSNGVDVDASEAIAGFNDAIFWNFTDETRNIAIKKVWATDADWADGVLTDVAVVDGTIVPSYSQTETEVVEDGLVVPVYENTSLPGVWLASLSFTSIPEETISDARINWVGEGSYTIEYSVDGGNIWLEPSDSGATVLDNESVIDIRVTFDGGIVDDESFVSSIEVVGYLDKYYRGSRADRTAQMSGTGVVSSSYFEPIEYADVNGLRIITGTVNVSLDDSYEGEQEAGDLNVNGIDMWIKPTVGNILTATGISISRVGNTIVFSGFSSFTVNGKSVTSGDTVFGSDSWYHIAGVFSTPGNYAMSIASAGAIISQLSVIYGSLSLLGLQQIYAAYLGLPGLIVNDTSTVDIGEGSPATNLYAHVWGITPAG</sequence>
<evidence type="ECO:0000313" key="2">
    <source>
        <dbReference type="Proteomes" id="UP000225633"/>
    </source>
</evidence>